<dbReference type="PANTHER" id="PTHR18640:SF5">
    <property type="entry name" value="SODIUM_BILE ACID COTRANSPORTER 7"/>
    <property type="match status" value="1"/>
</dbReference>
<dbReference type="OrthoDB" id="9792271at2"/>
<keyword evidence="1" id="KW-0472">Membrane</keyword>
<dbReference type="PANTHER" id="PTHR18640">
    <property type="entry name" value="SOLUTE CARRIER FAMILY 10 MEMBER 7"/>
    <property type="match status" value="1"/>
</dbReference>
<dbReference type="Gene3D" id="1.20.1530.20">
    <property type="match status" value="1"/>
</dbReference>
<feature type="transmembrane region" description="Helical" evidence="1">
    <location>
        <begin position="200"/>
        <end position="219"/>
    </location>
</feature>
<keyword evidence="1" id="KW-0812">Transmembrane</keyword>
<dbReference type="AlphaFoldDB" id="A0A2S0MFU7"/>
<feature type="transmembrane region" description="Helical" evidence="1">
    <location>
        <begin position="99"/>
        <end position="120"/>
    </location>
</feature>
<gene>
    <name evidence="2" type="ORF">C6570_11380</name>
</gene>
<dbReference type="Proteomes" id="UP000239709">
    <property type="component" value="Chromosome"/>
</dbReference>
<proteinExistence type="predicted"/>
<feature type="transmembrane region" description="Helical" evidence="1">
    <location>
        <begin position="231"/>
        <end position="253"/>
    </location>
</feature>
<feature type="transmembrane region" description="Helical" evidence="1">
    <location>
        <begin position="127"/>
        <end position="149"/>
    </location>
</feature>
<dbReference type="PIRSF" id="PIRSF026166">
    <property type="entry name" value="UCP026166"/>
    <property type="match status" value="1"/>
</dbReference>
<evidence type="ECO:0000313" key="2">
    <source>
        <dbReference type="EMBL" id="AVO34764.1"/>
    </source>
</evidence>
<dbReference type="InterPro" id="IPR038770">
    <property type="entry name" value="Na+/solute_symporter_sf"/>
</dbReference>
<dbReference type="GO" id="GO:0005886">
    <property type="term" value="C:plasma membrane"/>
    <property type="evidence" value="ECO:0007669"/>
    <property type="project" value="TreeGrafter"/>
</dbReference>
<protein>
    <submittedName>
        <fullName evidence="2">Bile acid:sodium symporter</fullName>
    </submittedName>
</protein>
<dbReference type="RefSeq" id="WP_106703316.1">
    <property type="nucleotide sequence ID" value="NZ_CP027666.1"/>
</dbReference>
<feature type="transmembrane region" description="Helical" evidence="1">
    <location>
        <begin position="41"/>
        <end position="56"/>
    </location>
</feature>
<reference evidence="2 3" key="1">
    <citation type="submission" date="2018-03" db="EMBL/GenBank/DDBJ databases">
        <title>Genome sequencing of Ottowia sp.</title>
        <authorList>
            <person name="Kim S.-J."/>
            <person name="Heo J."/>
            <person name="Kwon S.-W."/>
        </authorList>
    </citation>
    <scope>NUCLEOTIDE SEQUENCE [LARGE SCALE GENOMIC DNA]</scope>
    <source>
        <strain evidence="2 3">KADR8-3</strain>
    </source>
</reference>
<organism evidence="2 3">
    <name type="scientific">Ottowia oryzae</name>
    <dbReference type="NCBI Taxonomy" id="2109914"/>
    <lineage>
        <taxon>Bacteria</taxon>
        <taxon>Pseudomonadati</taxon>
        <taxon>Pseudomonadota</taxon>
        <taxon>Betaproteobacteria</taxon>
        <taxon>Burkholderiales</taxon>
        <taxon>Comamonadaceae</taxon>
        <taxon>Ottowia</taxon>
    </lineage>
</organism>
<sequence length="334" mass="35324">MARSRFLPDNFTLALLTTVLLATLLPASGRAAQFFDGLTTLAIALLFFLHGAKLSREAILNGITHWRLHLLVFCATFVLFPLLGLALKPVLAPLVTPALYVGVLYLCVLPATVQSAIAFTSLARGNVPAAVCSASASTLLGVFVTPLLVNTVVLPHGGAGVSLDSVGRILLQLMLPFVAGHLLRPWIGDFVRRNAAVLKFVDQGSILLVVYTAFSAAVIEGLWKQVPLEALGGLLVVCAVLLALALTLTTLAARKLGFDKADEITIVFCGSKKSLASGVPMAKVLFPASQVGAIVLPLMLFHQIQLMVCAVLAQRYARRPATEDDAADAQPARG</sequence>
<keyword evidence="3" id="KW-1185">Reference proteome</keyword>
<feature type="transmembrane region" description="Helical" evidence="1">
    <location>
        <begin position="68"/>
        <end position="87"/>
    </location>
</feature>
<dbReference type="InterPro" id="IPR016833">
    <property type="entry name" value="Put_Na-Bile_cotransptr"/>
</dbReference>
<dbReference type="Pfam" id="PF13593">
    <property type="entry name" value="SBF_like"/>
    <property type="match status" value="1"/>
</dbReference>
<evidence type="ECO:0000313" key="3">
    <source>
        <dbReference type="Proteomes" id="UP000239709"/>
    </source>
</evidence>
<accession>A0A2S0MFU7</accession>
<dbReference type="EMBL" id="CP027666">
    <property type="protein sequence ID" value="AVO34764.1"/>
    <property type="molecule type" value="Genomic_DNA"/>
</dbReference>
<dbReference type="FunFam" id="1.20.1530.20:FF:000005">
    <property type="entry name" value="Transporter, bile acid/Na+ symporter family"/>
    <property type="match status" value="1"/>
</dbReference>
<evidence type="ECO:0000256" key="1">
    <source>
        <dbReference type="SAM" id="Phobius"/>
    </source>
</evidence>
<name>A0A2S0MFU7_9BURK</name>
<dbReference type="KEGG" id="otk:C6570_11380"/>
<keyword evidence="1" id="KW-1133">Transmembrane helix</keyword>